<name>A0A6V8MH44_9BACT</name>
<gene>
    <name evidence="1" type="ORF">GMST_16310</name>
</gene>
<keyword evidence="2" id="KW-1185">Reference proteome</keyword>
<sequence length="70" mass="8050">MWRTLENGVREFIAGKESWAAAAVAALDCPGFMLDVDEEVIADEERSCYNCRYRRWSAASFTCQWRPQQG</sequence>
<dbReference type="Proteomes" id="UP000556026">
    <property type="component" value="Unassembled WGS sequence"/>
</dbReference>
<accession>A0A6V8MH44</accession>
<organism evidence="1 2">
    <name type="scientific">Geomonas silvestris</name>
    <dbReference type="NCBI Taxonomy" id="2740184"/>
    <lineage>
        <taxon>Bacteria</taxon>
        <taxon>Pseudomonadati</taxon>
        <taxon>Thermodesulfobacteriota</taxon>
        <taxon>Desulfuromonadia</taxon>
        <taxon>Geobacterales</taxon>
        <taxon>Geobacteraceae</taxon>
        <taxon>Geomonas</taxon>
    </lineage>
</organism>
<protein>
    <submittedName>
        <fullName evidence="1">Uncharacterized protein</fullName>
    </submittedName>
</protein>
<reference evidence="2" key="1">
    <citation type="submission" date="2020-06" db="EMBL/GenBank/DDBJ databases">
        <title>Draft genomic sequence of Geomonas sp. Red330.</title>
        <authorList>
            <person name="Itoh H."/>
            <person name="Zhenxing X."/>
            <person name="Ushijima N."/>
            <person name="Masuda Y."/>
            <person name="Shiratori Y."/>
            <person name="Senoo K."/>
        </authorList>
    </citation>
    <scope>NUCLEOTIDE SEQUENCE [LARGE SCALE GENOMIC DNA]</scope>
    <source>
        <strain evidence="2">Red330</strain>
    </source>
</reference>
<proteinExistence type="predicted"/>
<dbReference type="AlphaFoldDB" id="A0A6V8MH44"/>
<dbReference type="RefSeq" id="WP_183354150.1">
    <property type="nucleotide sequence ID" value="NZ_BLXX01000004.1"/>
</dbReference>
<dbReference type="EMBL" id="BLXX01000004">
    <property type="protein sequence ID" value="GFO59306.1"/>
    <property type="molecule type" value="Genomic_DNA"/>
</dbReference>
<comment type="caution">
    <text evidence="1">The sequence shown here is derived from an EMBL/GenBank/DDBJ whole genome shotgun (WGS) entry which is preliminary data.</text>
</comment>
<evidence type="ECO:0000313" key="2">
    <source>
        <dbReference type="Proteomes" id="UP000556026"/>
    </source>
</evidence>
<evidence type="ECO:0000313" key="1">
    <source>
        <dbReference type="EMBL" id="GFO59306.1"/>
    </source>
</evidence>